<gene>
    <name evidence="3" type="ORF">SAMN05216469_11196</name>
</gene>
<dbReference type="PANTHER" id="PTHR42252">
    <property type="entry name" value="DUF5616 DOMAIN-CONTAINING PROTEIN"/>
    <property type="match status" value="1"/>
</dbReference>
<evidence type="ECO:0008006" key="5">
    <source>
        <dbReference type="Google" id="ProtNLM"/>
    </source>
</evidence>
<evidence type="ECO:0000259" key="1">
    <source>
        <dbReference type="Pfam" id="PF04256"/>
    </source>
</evidence>
<sequence length="240" mass="27206">MAQNAKRGFMPTDERDFSEKAIPKLRKAAEEVYYLLNRGYPVTGTTRFIGDHYQLSERQRLALARTVSPEENIISRKHRQLTDIIGKTIYIDGFNVIIGLEIAYSDSMLFHCMDGTIRDLAGLHGTYRLIPQTDQAIHALLASLETLGVEKAVIYLDQPVSNSGRLKQRILELTKQLPFSLEVEIENPVDAILKTKPLVASADAIILDECQQWFNLVKYVIEKQIGDYPYIEITPGLELI</sequence>
<dbReference type="InterPro" id="IPR007368">
    <property type="entry name" value="DUF434"/>
</dbReference>
<evidence type="ECO:0000313" key="4">
    <source>
        <dbReference type="Proteomes" id="UP000186015"/>
    </source>
</evidence>
<dbReference type="OrthoDB" id="5372493at2"/>
<evidence type="ECO:0000259" key="2">
    <source>
        <dbReference type="Pfam" id="PF18481"/>
    </source>
</evidence>
<organism evidence="3 4">
    <name type="scientific">Ruminococcus albus</name>
    <dbReference type="NCBI Taxonomy" id="1264"/>
    <lineage>
        <taxon>Bacteria</taxon>
        <taxon>Bacillati</taxon>
        <taxon>Bacillota</taxon>
        <taxon>Clostridia</taxon>
        <taxon>Eubacteriales</taxon>
        <taxon>Oscillospiraceae</taxon>
        <taxon>Ruminococcus</taxon>
    </lineage>
</organism>
<dbReference type="RefSeq" id="WP_074834148.1">
    <property type="nucleotide sequence ID" value="NZ_FOAT01000011.1"/>
</dbReference>
<dbReference type="Pfam" id="PF18481">
    <property type="entry name" value="DUF5616"/>
    <property type="match status" value="1"/>
</dbReference>
<feature type="domain" description="DUF434" evidence="1">
    <location>
        <begin position="24"/>
        <end position="78"/>
    </location>
</feature>
<dbReference type="Proteomes" id="UP000186015">
    <property type="component" value="Unassembled WGS sequence"/>
</dbReference>
<dbReference type="EMBL" id="FOAT01000011">
    <property type="protein sequence ID" value="SEL09351.1"/>
    <property type="molecule type" value="Genomic_DNA"/>
</dbReference>
<reference evidence="3 4" key="1">
    <citation type="submission" date="2016-10" db="EMBL/GenBank/DDBJ databases">
        <authorList>
            <person name="de Groot N.N."/>
        </authorList>
    </citation>
    <scope>NUCLEOTIDE SEQUENCE [LARGE SCALE GENOMIC DNA]</scope>
    <source>
        <strain evidence="3 4">KH2T6</strain>
    </source>
</reference>
<dbReference type="Pfam" id="PF04256">
    <property type="entry name" value="DUF434"/>
    <property type="match status" value="1"/>
</dbReference>
<feature type="domain" description="DUF5616" evidence="2">
    <location>
        <begin position="83"/>
        <end position="218"/>
    </location>
</feature>
<name>A0A1H7ME28_RUMAL</name>
<protein>
    <recommendedName>
        <fullName evidence="5">DUF434 domain-containing protein</fullName>
    </recommendedName>
</protein>
<dbReference type="InterPro" id="IPR041652">
    <property type="entry name" value="DUF5616"/>
</dbReference>
<dbReference type="AlphaFoldDB" id="A0A1H7ME28"/>
<proteinExistence type="predicted"/>
<accession>A0A1H7ME28</accession>
<evidence type="ECO:0000313" key="3">
    <source>
        <dbReference type="EMBL" id="SEL09351.1"/>
    </source>
</evidence>
<dbReference type="PANTHER" id="PTHR42252:SF1">
    <property type="entry name" value="DUF434 DOMAIN-CONTAINING PROTEIN"/>
    <property type="match status" value="1"/>
</dbReference>